<dbReference type="InterPro" id="IPR052927">
    <property type="entry name" value="DCC_oxidoreductase"/>
</dbReference>
<dbReference type="PANTHER" id="PTHR33639">
    <property type="entry name" value="THIOL-DISULFIDE OXIDOREDUCTASE DCC"/>
    <property type="match status" value="1"/>
</dbReference>
<dbReference type="RefSeq" id="WP_338143032.1">
    <property type="nucleotide sequence ID" value="NZ_CP034588.1"/>
</dbReference>
<comment type="caution">
    <text evidence="1">The sequence shown here is derived from an EMBL/GenBank/DDBJ whole genome shotgun (WGS) entry which is preliminary data.</text>
</comment>
<dbReference type="AlphaFoldDB" id="A0A316G8Y4"/>
<protein>
    <submittedName>
        <fullName evidence="1">Putative DCC family thiol-disulfide oxidoreductase YuxK</fullName>
    </submittedName>
</protein>
<sequence length="226" mass="25428">MLNAVDLKIAVNAEAFSQLPASSRDHRAFRSDAVKLAVQRLDTACLQGTARPKSNWISLQSVLGWLQGWLLQDSRCNMLKPFSFRQDPQVPHFDATAPLAVMDAECAICSWGARMIHRLDRSGAVRICPIQTPLGAALMRHYGLQPTDPSSWLFIDEGIAHQDFEAVVYAARSFGGWGRLATVLLILPRPVRDWLYQRLARNRYAIFGRADMCALPNPAFQRRLLR</sequence>
<dbReference type="InterPro" id="IPR007263">
    <property type="entry name" value="DCC1-like"/>
</dbReference>
<gene>
    <name evidence="1" type="ORF">C8D95_10281</name>
</gene>
<dbReference type="GO" id="GO:0015035">
    <property type="term" value="F:protein-disulfide reductase activity"/>
    <property type="evidence" value="ECO:0007669"/>
    <property type="project" value="InterPro"/>
</dbReference>
<reference evidence="1 2" key="1">
    <citation type="submission" date="2018-05" db="EMBL/GenBank/DDBJ databases">
        <title>Genomic Encyclopedia of Type Strains, Phase IV (KMG-IV): sequencing the most valuable type-strain genomes for metagenomic binning, comparative biology and taxonomic classification.</title>
        <authorList>
            <person name="Goeker M."/>
        </authorList>
    </citation>
    <scope>NUCLEOTIDE SEQUENCE [LARGE SCALE GENOMIC DNA]</scope>
    <source>
        <strain evidence="1 2">DSM 103371</strain>
    </source>
</reference>
<dbReference type="Proteomes" id="UP000245390">
    <property type="component" value="Unassembled WGS sequence"/>
</dbReference>
<organism evidence="1 2">
    <name type="scientific">Silicimonas algicola</name>
    <dbReference type="NCBI Taxonomy" id="1826607"/>
    <lineage>
        <taxon>Bacteria</taxon>
        <taxon>Pseudomonadati</taxon>
        <taxon>Pseudomonadota</taxon>
        <taxon>Alphaproteobacteria</taxon>
        <taxon>Rhodobacterales</taxon>
        <taxon>Paracoccaceae</taxon>
    </lineage>
</organism>
<dbReference type="EMBL" id="QGGV01000002">
    <property type="protein sequence ID" value="PWK57439.1"/>
    <property type="molecule type" value="Genomic_DNA"/>
</dbReference>
<proteinExistence type="predicted"/>
<evidence type="ECO:0000313" key="2">
    <source>
        <dbReference type="Proteomes" id="UP000245390"/>
    </source>
</evidence>
<evidence type="ECO:0000313" key="1">
    <source>
        <dbReference type="EMBL" id="PWK57439.1"/>
    </source>
</evidence>
<dbReference type="PANTHER" id="PTHR33639:SF2">
    <property type="entry name" value="DUF393 DOMAIN-CONTAINING PROTEIN"/>
    <property type="match status" value="1"/>
</dbReference>
<accession>A0A316G8Y4</accession>
<name>A0A316G8Y4_9RHOB</name>
<dbReference type="Pfam" id="PF04134">
    <property type="entry name" value="DCC1-like"/>
    <property type="match status" value="1"/>
</dbReference>
<keyword evidence="2" id="KW-1185">Reference proteome</keyword>